<name>A0A6L3ZHH4_9FLAO</name>
<proteinExistence type="inferred from homology"/>
<evidence type="ECO:0000256" key="5">
    <source>
        <dbReference type="ARBA" id="ARBA00022989"/>
    </source>
</evidence>
<evidence type="ECO:0000256" key="3">
    <source>
        <dbReference type="ARBA" id="ARBA00022679"/>
    </source>
</evidence>
<keyword evidence="4 9" id="KW-0812">Transmembrane</keyword>
<evidence type="ECO:0000256" key="6">
    <source>
        <dbReference type="ARBA" id="ARBA00023133"/>
    </source>
</evidence>
<feature type="transmembrane region" description="Helical" evidence="9">
    <location>
        <begin position="29"/>
        <end position="49"/>
    </location>
</feature>
<dbReference type="RefSeq" id="WP_151691507.1">
    <property type="nucleotide sequence ID" value="NZ_BMGX01000002.1"/>
</dbReference>
<keyword evidence="7 9" id="KW-0472">Membrane</keyword>
<dbReference type="InterPro" id="IPR006369">
    <property type="entry name" value="Protohaem_IX_farnesylTrfase"/>
</dbReference>
<comment type="miscellaneous">
    <text evidence="9">Carbon 2 of the heme B porphyrin ring is defined according to the Fischer nomenclature.</text>
</comment>
<keyword evidence="3 9" id="KW-0808">Transferase</keyword>
<organism evidence="10 11">
    <name type="scientific">Phaeocystidibacter marisrubri</name>
    <dbReference type="NCBI Taxonomy" id="1577780"/>
    <lineage>
        <taxon>Bacteria</taxon>
        <taxon>Pseudomonadati</taxon>
        <taxon>Bacteroidota</taxon>
        <taxon>Flavobacteriia</taxon>
        <taxon>Flavobacteriales</taxon>
        <taxon>Phaeocystidibacteraceae</taxon>
        <taxon>Phaeocystidibacter</taxon>
    </lineage>
</organism>
<evidence type="ECO:0000256" key="1">
    <source>
        <dbReference type="ARBA" id="ARBA00004141"/>
    </source>
</evidence>
<feature type="transmembrane region" description="Helical" evidence="9">
    <location>
        <begin position="180"/>
        <end position="199"/>
    </location>
</feature>
<dbReference type="HAMAP" id="MF_00154">
    <property type="entry name" value="CyoE_CtaB"/>
    <property type="match status" value="1"/>
</dbReference>
<evidence type="ECO:0000256" key="4">
    <source>
        <dbReference type="ARBA" id="ARBA00022692"/>
    </source>
</evidence>
<evidence type="ECO:0000256" key="2">
    <source>
        <dbReference type="ARBA" id="ARBA00022475"/>
    </source>
</evidence>
<dbReference type="InterPro" id="IPR000537">
    <property type="entry name" value="UbiA_prenyltransferase"/>
</dbReference>
<feature type="transmembrane region" description="Helical" evidence="9">
    <location>
        <begin position="55"/>
        <end position="76"/>
    </location>
</feature>
<comment type="caution">
    <text evidence="10">The sequence shown here is derived from an EMBL/GenBank/DDBJ whole genome shotgun (WGS) entry which is preliminary data.</text>
</comment>
<dbReference type="GO" id="GO:0006784">
    <property type="term" value="P:heme A biosynthetic process"/>
    <property type="evidence" value="ECO:0007669"/>
    <property type="project" value="TreeGrafter"/>
</dbReference>
<evidence type="ECO:0000256" key="7">
    <source>
        <dbReference type="ARBA" id="ARBA00023136"/>
    </source>
</evidence>
<dbReference type="CDD" id="cd13957">
    <property type="entry name" value="PT_UbiA_Cox10"/>
    <property type="match status" value="1"/>
</dbReference>
<comment type="subcellular location">
    <subcellularLocation>
        <location evidence="9">Cell membrane</location>
        <topology evidence="9">Multi-pass membrane protein</topology>
    </subcellularLocation>
    <subcellularLocation>
        <location evidence="1">Membrane</location>
        <topology evidence="1">Multi-pass membrane protein</topology>
    </subcellularLocation>
</comment>
<keyword evidence="2 9" id="KW-1003">Cell membrane</keyword>
<keyword evidence="11" id="KW-1185">Reference proteome</keyword>
<dbReference type="Proteomes" id="UP000484164">
    <property type="component" value="Unassembled WGS sequence"/>
</dbReference>
<sequence length="302" mass="33241">MKGSISTSQTERMPAESARLSDYAMLLKFRLTSSVVFSASAGYLLAAPFFEVSTFLALILGGFLVVGASNAYNQVWERDRDALMNRTKNRPVATGRLSVLEALIVSTVALIGGISLLYSINPLSAIFGLASVVLYTLVYTPMKAKGPWAVFVGAFPGAIPFMLGWVAATNDFDIEPGILFLVQFLWQFPHFWAIGWVAYDDYAKAGYYLLPNRKPDETASNLIIVYTMFMIVASVLPVFGFTGTLVLSDPAALIVLVLGAWMLRSAILLKKNPSKEYARKLMLTSVAYLPLVQIVYVIDRYI</sequence>
<feature type="transmembrane region" description="Helical" evidence="9">
    <location>
        <begin position="97"/>
        <end position="117"/>
    </location>
</feature>
<dbReference type="EMBL" id="WBVQ01000001">
    <property type="protein sequence ID" value="KAB2816935.1"/>
    <property type="molecule type" value="Genomic_DNA"/>
</dbReference>
<dbReference type="AlphaFoldDB" id="A0A6L3ZHH4"/>
<evidence type="ECO:0000313" key="10">
    <source>
        <dbReference type="EMBL" id="KAB2816935.1"/>
    </source>
</evidence>
<dbReference type="Pfam" id="PF01040">
    <property type="entry name" value="UbiA"/>
    <property type="match status" value="1"/>
</dbReference>
<reference evidence="10 11" key="1">
    <citation type="submission" date="2019-10" db="EMBL/GenBank/DDBJ databases">
        <title>Genome sequence of Phaeocystidibacter marisrubri JCM30614 (type strain).</title>
        <authorList>
            <person name="Bowman J.P."/>
        </authorList>
    </citation>
    <scope>NUCLEOTIDE SEQUENCE [LARGE SCALE GENOMIC DNA]</scope>
    <source>
        <strain evidence="10 11">JCM 30614</strain>
    </source>
</reference>
<dbReference type="OrthoDB" id="9814417at2"/>
<dbReference type="PANTHER" id="PTHR43448">
    <property type="entry name" value="PROTOHEME IX FARNESYLTRANSFERASE, MITOCHONDRIAL"/>
    <property type="match status" value="1"/>
</dbReference>
<comment type="similarity">
    <text evidence="9">Belongs to the UbiA prenyltransferase family. Protoheme IX farnesyltransferase subfamily.</text>
</comment>
<feature type="transmembrane region" description="Helical" evidence="9">
    <location>
        <begin position="148"/>
        <end position="168"/>
    </location>
</feature>
<evidence type="ECO:0000256" key="9">
    <source>
        <dbReference type="HAMAP-Rule" id="MF_00154"/>
    </source>
</evidence>
<dbReference type="InterPro" id="IPR044878">
    <property type="entry name" value="UbiA_sf"/>
</dbReference>
<feature type="transmembrane region" description="Helical" evidence="9">
    <location>
        <begin position="251"/>
        <end position="269"/>
    </location>
</feature>
<feature type="transmembrane region" description="Helical" evidence="9">
    <location>
        <begin position="281"/>
        <end position="298"/>
    </location>
</feature>
<dbReference type="NCBIfam" id="TIGR01473">
    <property type="entry name" value="cyoE_ctaB"/>
    <property type="match status" value="1"/>
</dbReference>
<protein>
    <recommendedName>
        <fullName evidence="9">Protoheme IX farnesyltransferase</fullName>
        <ecNumber evidence="9">2.5.1.141</ecNumber>
    </recommendedName>
    <alternativeName>
        <fullName evidence="9">Heme B farnesyltransferase</fullName>
    </alternativeName>
    <alternativeName>
        <fullName evidence="9">Heme O synthase</fullName>
    </alternativeName>
</protein>
<dbReference type="PANTHER" id="PTHR43448:SF2">
    <property type="entry name" value="PROTOHEME IX FARNESYLTRANSFERASE, MITOCHONDRIAL"/>
    <property type="match status" value="1"/>
</dbReference>
<dbReference type="GO" id="GO:0048034">
    <property type="term" value="P:heme O biosynthetic process"/>
    <property type="evidence" value="ECO:0007669"/>
    <property type="project" value="UniProtKB-UniRule"/>
</dbReference>
<comment type="pathway">
    <text evidence="9">Porphyrin-containing compound metabolism; heme O biosynthesis; heme O from protoheme: step 1/1.</text>
</comment>
<feature type="transmembrane region" description="Helical" evidence="9">
    <location>
        <begin position="219"/>
        <end position="239"/>
    </location>
</feature>
<evidence type="ECO:0000256" key="8">
    <source>
        <dbReference type="ARBA" id="ARBA00047690"/>
    </source>
</evidence>
<keyword evidence="6 9" id="KW-0350">Heme biosynthesis</keyword>
<comment type="catalytic activity">
    <reaction evidence="8 9">
        <text>heme b + (2E,6E)-farnesyl diphosphate + H2O = Fe(II)-heme o + diphosphate</text>
        <dbReference type="Rhea" id="RHEA:28070"/>
        <dbReference type="ChEBI" id="CHEBI:15377"/>
        <dbReference type="ChEBI" id="CHEBI:33019"/>
        <dbReference type="ChEBI" id="CHEBI:60344"/>
        <dbReference type="ChEBI" id="CHEBI:60530"/>
        <dbReference type="ChEBI" id="CHEBI:175763"/>
        <dbReference type="EC" id="2.5.1.141"/>
    </reaction>
</comment>
<dbReference type="Gene3D" id="1.10.357.140">
    <property type="entry name" value="UbiA prenyltransferase"/>
    <property type="match status" value="1"/>
</dbReference>
<evidence type="ECO:0000313" key="11">
    <source>
        <dbReference type="Proteomes" id="UP000484164"/>
    </source>
</evidence>
<comment type="function">
    <text evidence="9">Converts heme B (protoheme IX) to heme O by substitution of the vinyl group on carbon 2 of heme B porphyrin ring with a hydroxyethyl farnesyl side group.</text>
</comment>
<feature type="transmembrane region" description="Helical" evidence="9">
    <location>
        <begin position="123"/>
        <end position="141"/>
    </location>
</feature>
<gene>
    <name evidence="10" type="primary">cyoE</name>
    <name evidence="9" type="synonym">ctaB</name>
    <name evidence="10" type="ORF">F8C82_00630</name>
</gene>
<dbReference type="UniPathway" id="UPA00834">
    <property type="reaction ID" value="UER00712"/>
</dbReference>
<dbReference type="EC" id="2.5.1.141" evidence="9"/>
<dbReference type="GO" id="GO:0005886">
    <property type="term" value="C:plasma membrane"/>
    <property type="evidence" value="ECO:0007669"/>
    <property type="project" value="UniProtKB-SubCell"/>
</dbReference>
<accession>A0A6L3ZHH4</accession>
<keyword evidence="5 9" id="KW-1133">Transmembrane helix</keyword>
<dbReference type="GO" id="GO:0008495">
    <property type="term" value="F:protoheme IX farnesyltransferase activity"/>
    <property type="evidence" value="ECO:0007669"/>
    <property type="project" value="UniProtKB-UniRule"/>
</dbReference>